<dbReference type="EMBL" id="GL452654">
    <property type="protein sequence ID" value="EFN77034.1"/>
    <property type="molecule type" value="Genomic_DNA"/>
</dbReference>
<evidence type="ECO:0000313" key="2">
    <source>
        <dbReference type="EMBL" id="EFN77034.1"/>
    </source>
</evidence>
<protein>
    <submittedName>
        <fullName evidence="2">Uncharacterized protein</fullName>
    </submittedName>
</protein>
<dbReference type="Proteomes" id="UP000008237">
    <property type="component" value="Unassembled WGS sequence"/>
</dbReference>
<keyword evidence="3" id="KW-1185">Reference proteome</keyword>
<name>E2C4U4_HARSA</name>
<dbReference type="InParanoid" id="E2C4U4"/>
<gene>
    <name evidence="2" type="ORF">EAI_05728</name>
</gene>
<sequence>MGAVGGTAPAFPPQHPGPRAFTEPHAQVPHPCGSSPERGSGCGAPIGLPIGLAFRHSAISATQTLAQLHECRYIPGPSVVPRAVYNAVCLFDFGIFPVSMIRLSQSLPLLVRFPRPRQSGEFLTKSHGGYGTVHLAESIT</sequence>
<feature type="region of interest" description="Disordered" evidence="1">
    <location>
        <begin position="1"/>
        <end position="38"/>
    </location>
</feature>
<evidence type="ECO:0000313" key="3">
    <source>
        <dbReference type="Proteomes" id="UP000008237"/>
    </source>
</evidence>
<reference evidence="2 3" key="1">
    <citation type="journal article" date="2010" name="Science">
        <title>Genomic comparison of the ants Camponotus floridanus and Harpegnathos saltator.</title>
        <authorList>
            <person name="Bonasio R."/>
            <person name="Zhang G."/>
            <person name="Ye C."/>
            <person name="Mutti N.S."/>
            <person name="Fang X."/>
            <person name="Qin N."/>
            <person name="Donahue G."/>
            <person name="Yang P."/>
            <person name="Li Q."/>
            <person name="Li C."/>
            <person name="Zhang P."/>
            <person name="Huang Z."/>
            <person name="Berger S.L."/>
            <person name="Reinberg D."/>
            <person name="Wang J."/>
            <person name="Liebig J."/>
        </authorList>
    </citation>
    <scope>NUCLEOTIDE SEQUENCE [LARGE SCALE GENOMIC DNA]</scope>
    <source>
        <strain evidence="2 3">R22 G/1</strain>
    </source>
</reference>
<proteinExistence type="predicted"/>
<dbReference type="AlphaFoldDB" id="E2C4U4"/>
<accession>E2C4U4</accession>
<evidence type="ECO:0000256" key="1">
    <source>
        <dbReference type="SAM" id="MobiDB-lite"/>
    </source>
</evidence>
<organism evidence="3">
    <name type="scientific">Harpegnathos saltator</name>
    <name type="common">Jerdon's jumping ant</name>
    <dbReference type="NCBI Taxonomy" id="610380"/>
    <lineage>
        <taxon>Eukaryota</taxon>
        <taxon>Metazoa</taxon>
        <taxon>Ecdysozoa</taxon>
        <taxon>Arthropoda</taxon>
        <taxon>Hexapoda</taxon>
        <taxon>Insecta</taxon>
        <taxon>Pterygota</taxon>
        <taxon>Neoptera</taxon>
        <taxon>Endopterygota</taxon>
        <taxon>Hymenoptera</taxon>
        <taxon>Apocrita</taxon>
        <taxon>Aculeata</taxon>
        <taxon>Formicoidea</taxon>
        <taxon>Formicidae</taxon>
        <taxon>Ponerinae</taxon>
        <taxon>Ponerini</taxon>
        <taxon>Harpegnathos</taxon>
    </lineage>
</organism>